<dbReference type="Proteomes" id="UP000002008">
    <property type="component" value="Chromosome"/>
</dbReference>
<dbReference type="PATRIC" id="fig|324602.8.peg.933"/>
<dbReference type="Gene3D" id="1.10.10.60">
    <property type="entry name" value="Homeodomain-like"/>
    <property type="match status" value="1"/>
</dbReference>
<dbReference type="PANTHER" id="PTHR30055:SF226">
    <property type="entry name" value="HTH-TYPE TRANSCRIPTIONAL REGULATOR PKSA"/>
    <property type="match status" value="1"/>
</dbReference>
<dbReference type="PROSITE" id="PS50977">
    <property type="entry name" value="HTH_TETR_2"/>
    <property type="match status" value="1"/>
</dbReference>
<name>A9WGD5_CHLAA</name>
<dbReference type="STRING" id="324602.Caur_0820"/>
<dbReference type="InterPro" id="IPR009057">
    <property type="entry name" value="Homeodomain-like_sf"/>
</dbReference>
<evidence type="ECO:0000259" key="3">
    <source>
        <dbReference type="PROSITE" id="PS50977"/>
    </source>
</evidence>
<dbReference type="eggNOG" id="COG1309">
    <property type="taxonomic scope" value="Bacteria"/>
</dbReference>
<dbReference type="Pfam" id="PF14246">
    <property type="entry name" value="TetR_C_7"/>
    <property type="match status" value="1"/>
</dbReference>
<dbReference type="Pfam" id="PF00440">
    <property type="entry name" value="TetR_N"/>
    <property type="match status" value="1"/>
</dbReference>
<reference evidence="5" key="1">
    <citation type="journal article" date="2011" name="BMC Genomics">
        <title>Complete genome sequence of the filamentous anoxygenic phototrophic bacterium Chloroflexus aurantiacus.</title>
        <authorList>
            <person name="Tang K.H."/>
            <person name="Barry K."/>
            <person name="Chertkov O."/>
            <person name="Dalin E."/>
            <person name="Han C.S."/>
            <person name="Hauser L.J."/>
            <person name="Honchak B.M."/>
            <person name="Karbach L.E."/>
            <person name="Land M.L."/>
            <person name="Lapidus A."/>
            <person name="Larimer F.W."/>
            <person name="Mikhailova N."/>
            <person name="Pitluck S."/>
            <person name="Pierson B.K."/>
            <person name="Blankenship R.E."/>
        </authorList>
    </citation>
    <scope>NUCLEOTIDE SEQUENCE [LARGE SCALE GENOMIC DNA]</scope>
    <source>
        <strain evidence="5">ATCC 29366 / DSM 635 / J-10-fl</strain>
    </source>
</reference>
<evidence type="ECO:0000256" key="1">
    <source>
        <dbReference type="ARBA" id="ARBA00023125"/>
    </source>
</evidence>
<gene>
    <name evidence="4" type="ordered locus">Caur_0820</name>
</gene>
<dbReference type="EnsemblBacteria" id="ABY34056">
    <property type="protein sequence ID" value="ABY34056"/>
    <property type="gene ID" value="Caur_0820"/>
</dbReference>
<dbReference type="InterPro" id="IPR001647">
    <property type="entry name" value="HTH_TetR"/>
</dbReference>
<dbReference type="InterPro" id="IPR039536">
    <property type="entry name" value="TetR_C_Proteobacteria"/>
</dbReference>
<dbReference type="HOGENOM" id="CLU_069356_27_3_0"/>
<keyword evidence="5" id="KW-1185">Reference proteome</keyword>
<protein>
    <submittedName>
        <fullName evidence="4">Regulatory protein TetR</fullName>
    </submittedName>
</protein>
<organism evidence="4 5">
    <name type="scientific">Chloroflexus aurantiacus (strain ATCC 29366 / DSM 635 / J-10-fl)</name>
    <dbReference type="NCBI Taxonomy" id="324602"/>
    <lineage>
        <taxon>Bacteria</taxon>
        <taxon>Bacillati</taxon>
        <taxon>Chloroflexota</taxon>
        <taxon>Chloroflexia</taxon>
        <taxon>Chloroflexales</taxon>
        <taxon>Chloroflexineae</taxon>
        <taxon>Chloroflexaceae</taxon>
        <taxon>Chloroflexus</taxon>
    </lineage>
</organism>
<evidence type="ECO:0000313" key="5">
    <source>
        <dbReference type="Proteomes" id="UP000002008"/>
    </source>
</evidence>
<dbReference type="EMBL" id="CP000909">
    <property type="protein sequence ID" value="ABY34056.1"/>
    <property type="molecule type" value="Genomic_DNA"/>
</dbReference>
<dbReference type="AlphaFoldDB" id="A9WGD5"/>
<dbReference type="SUPFAM" id="SSF48498">
    <property type="entry name" value="Tetracyclin repressor-like, C-terminal domain"/>
    <property type="match status" value="1"/>
</dbReference>
<comment type="caution">
    <text evidence="2">Lacks conserved residue(s) required for the propagation of feature annotation.</text>
</comment>
<dbReference type="InParanoid" id="A9WGD5"/>
<evidence type="ECO:0000256" key="2">
    <source>
        <dbReference type="PROSITE-ProRule" id="PRU00335"/>
    </source>
</evidence>
<dbReference type="KEGG" id="cau:Caur_0820"/>
<dbReference type="InterPro" id="IPR036271">
    <property type="entry name" value="Tet_transcr_reg_TetR-rel_C_sf"/>
</dbReference>
<dbReference type="FunCoup" id="A9WGD5">
    <property type="interactions" value="123"/>
</dbReference>
<dbReference type="GO" id="GO:0000976">
    <property type="term" value="F:transcription cis-regulatory region binding"/>
    <property type="evidence" value="ECO:0000318"/>
    <property type="project" value="GO_Central"/>
</dbReference>
<dbReference type="RefSeq" id="WP_012256712.1">
    <property type="nucleotide sequence ID" value="NC_010175.1"/>
</dbReference>
<sequence>MAPRDEAELRRQQIIDGALRAFSQLGFERATNRDIARAAGIGSPGLIYHYFKDKTDLLYQVVRERMPLIQLIDSMKELDDTPPEVVLPQLAGRLAHLINQPLTVAIGKIIIGEVLRHPQLAQVINEIGPGRAMNLLAAYLERQMALGRLRRTDPQIAVRLLIGPLYAYFLSRYVLNQPEAHAISPHAMVTEAVDLFLRAMQPEANQNPSS</sequence>
<dbReference type="GO" id="GO:0006355">
    <property type="term" value="P:regulation of DNA-templated transcription"/>
    <property type="evidence" value="ECO:0000318"/>
    <property type="project" value="GO_Central"/>
</dbReference>
<dbReference type="Gene3D" id="1.10.357.10">
    <property type="entry name" value="Tetracycline Repressor, domain 2"/>
    <property type="match status" value="1"/>
</dbReference>
<dbReference type="SUPFAM" id="SSF46689">
    <property type="entry name" value="Homeodomain-like"/>
    <property type="match status" value="1"/>
</dbReference>
<feature type="domain" description="HTH tetR-type" evidence="3">
    <location>
        <begin position="8"/>
        <end position="69"/>
    </location>
</feature>
<keyword evidence="1 2" id="KW-0238">DNA-binding</keyword>
<accession>A9WGD5</accession>
<dbReference type="GO" id="GO:0003700">
    <property type="term" value="F:DNA-binding transcription factor activity"/>
    <property type="evidence" value="ECO:0000318"/>
    <property type="project" value="GO_Central"/>
</dbReference>
<dbReference type="InterPro" id="IPR050109">
    <property type="entry name" value="HTH-type_TetR-like_transc_reg"/>
</dbReference>
<dbReference type="PANTHER" id="PTHR30055">
    <property type="entry name" value="HTH-TYPE TRANSCRIPTIONAL REGULATOR RUTR"/>
    <property type="match status" value="1"/>
</dbReference>
<evidence type="ECO:0000313" key="4">
    <source>
        <dbReference type="EMBL" id="ABY34056.1"/>
    </source>
</evidence>
<proteinExistence type="predicted"/>